<feature type="domain" description="AB hydrolase-1" evidence="1">
    <location>
        <begin position="30"/>
        <end position="267"/>
    </location>
</feature>
<evidence type="ECO:0000313" key="2">
    <source>
        <dbReference type="EMBL" id="MBE2999487.1"/>
    </source>
</evidence>
<dbReference type="Proteomes" id="UP000806528">
    <property type="component" value="Unassembled WGS sequence"/>
</dbReference>
<dbReference type="InterPro" id="IPR000073">
    <property type="entry name" value="AB_hydrolase_1"/>
</dbReference>
<dbReference type="PRINTS" id="PR00111">
    <property type="entry name" value="ABHYDROLASE"/>
</dbReference>
<evidence type="ECO:0000313" key="3">
    <source>
        <dbReference type="Proteomes" id="UP000806528"/>
    </source>
</evidence>
<evidence type="ECO:0000259" key="1">
    <source>
        <dbReference type="Pfam" id="PF00561"/>
    </source>
</evidence>
<dbReference type="PANTHER" id="PTHR43798">
    <property type="entry name" value="MONOACYLGLYCEROL LIPASE"/>
    <property type="match status" value="1"/>
</dbReference>
<dbReference type="SUPFAM" id="SSF53474">
    <property type="entry name" value="alpha/beta-Hydrolases"/>
    <property type="match status" value="1"/>
</dbReference>
<comment type="caution">
    <text evidence="2">The sequence shown here is derived from an EMBL/GenBank/DDBJ whole genome shotgun (WGS) entry which is preliminary data.</text>
</comment>
<keyword evidence="2" id="KW-0378">Hydrolase</keyword>
<dbReference type="EMBL" id="JADBGI010000009">
    <property type="protein sequence ID" value="MBE2999487.1"/>
    <property type="molecule type" value="Genomic_DNA"/>
</dbReference>
<accession>A0ABR9P6M0</accession>
<dbReference type="RefSeq" id="WP_193122114.1">
    <property type="nucleotide sequence ID" value="NZ_JADBGI010000009.1"/>
</dbReference>
<reference evidence="2 3" key="1">
    <citation type="submission" date="2020-09" db="EMBL/GenBank/DDBJ databases">
        <title>Diversity and distribution of actinomycetes associated with coral in the coast of Hainan.</title>
        <authorList>
            <person name="Li F."/>
        </authorList>
    </citation>
    <scope>NUCLEOTIDE SEQUENCE [LARGE SCALE GENOMIC DNA]</scope>
    <source>
        <strain evidence="2 3">HNM0947</strain>
    </source>
</reference>
<dbReference type="PANTHER" id="PTHR43798:SF33">
    <property type="entry name" value="HYDROLASE, PUTATIVE (AFU_ORTHOLOGUE AFUA_2G14860)-RELATED"/>
    <property type="match status" value="1"/>
</dbReference>
<protein>
    <submittedName>
        <fullName evidence="2">Alpha/beta hydrolase</fullName>
    </submittedName>
</protein>
<organism evidence="2 3">
    <name type="scientific">Nocardiopsis coralli</name>
    <dbReference type="NCBI Taxonomy" id="2772213"/>
    <lineage>
        <taxon>Bacteria</taxon>
        <taxon>Bacillati</taxon>
        <taxon>Actinomycetota</taxon>
        <taxon>Actinomycetes</taxon>
        <taxon>Streptosporangiales</taxon>
        <taxon>Nocardiopsidaceae</taxon>
        <taxon>Nocardiopsis</taxon>
    </lineage>
</organism>
<dbReference type="InterPro" id="IPR050266">
    <property type="entry name" value="AB_hydrolase_sf"/>
</dbReference>
<keyword evidence="3" id="KW-1185">Reference proteome</keyword>
<dbReference type="InterPro" id="IPR000639">
    <property type="entry name" value="Epox_hydrolase-like"/>
</dbReference>
<proteinExistence type="predicted"/>
<sequence length="300" mass="32361">MTTTDPLQRTTLELPEGPLSVLTAGDRGTPVVLLSGGGLDNALLSWRHLMPDLATDHRVVAPDWPKQGRSRPWNGVADHACLVEALQAVMDHFDIERAHLVGLSQGGAVALAQAAARPERVERVVALAPGAITAYPPGVHQLLWVSARSRLLNTTLPTLLARDRSRVAAMARRGLFAGPVADFDEVVEEIFEEAAQNGAGSSDWQNTSVNAWGLQVDLRPQLEHIKAPTLFLQGEHDVAVPPRATIAAMRRVPGARLRMLRGNGHWPNRQSPGLVNRLVREFLTEGVPEAGPGSRGESPV</sequence>
<dbReference type="PRINTS" id="PR00412">
    <property type="entry name" value="EPOXHYDRLASE"/>
</dbReference>
<dbReference type="Gene3D" id="3.40.50.1820">
    <property type="entry name" value="alpha/beta hydrolase"/>
    <property type="match status" value="1"/>
</dbReference>
<dbReference type="InterPro" id="IPR029058">
    <property type="entry name" value="AB_hydrolase_fold"/>
</dbReference>
<gene>
    <name evidence="2" type="ORF">IDM40_12330</name>
</gene>
<name>A0ABR9P6M0_9ACTN</name>
<dbReference type="GO" id="GO:0016787">
    <property type="term" value="F:hydrolase activity"/>
    <property type="evidence" value="ECO:0007669"/>
    <property type="project" value="UniProtKB-KW"/>
</dbReference>
<dbReference type="Pfam" id="PF00561">
    <property type="entry name" value="Abhydrolase_1"/>
    <property type="match status" value="1"/>
</dbReference>